<dbReference type="Proteomes" id="UP000077202">
    <property type="component" value="Unassembled WGS sequence"/>
</dbReference>
<comment type="caution">
    <text evidence="2">The sequence shown here is derived from an EMBL/GenBank/DDBJ whole genome shotgun (WGS) entry which is preliminary data.</text>
</comment>
<feature type="region of interest" description="Disordered" evidence="1">
    <location>
        <begin position="53"/>
        <end position="82"/>
    </location>
</feature>
<sequence length="129" mass="13723">MAQPQEGRKEGRKAVVNAVQEPSLILLLLTWVTGSSQDRTVICGGTQPQCVDPALPQYTSPLAPTPSPTPSAASPPDSECAPDELTVLTHSLQIDNLEDAKLHQGGAMMTPVYSNLGTFKNSTQILELL</sequence>
<keyword evidence="3" id="KW-1185">Reference proteome</keyword>
<protein>
    <submittedName>
        <fullName evidence="2">Uncharacterized protein</fullName>
    </submittedName>
</protein>
<evidence type="ECO:0000313" key="3">
    <source>
        <dbReference type="Proteomes" id="UP000077202"/>
    </source>
</evidence>
<name>A0A176VDW5_MARPO</name>
<evidence type="ECO:0000256" key="1">
    <source>
        <dbReference type="SAM" id="MobiDB-lite"/>
    </source>
</evidence>
<dbReference type="AlphaFoldDB" id="A0A176VDW5"/>
<reference evidence="2" key="1">
    <citation type="submission" date="2016-03" db="EMBL/GenBank/DDBJ databases">
        <title>Mechanisms controlling the formation of the plant cell surface in tip-growing cells are functionally conserved among land plants.</title>
        <authorList>
            <person name="Honkanen S."/>
            <person name="Jones V.A."/>
            <person name="Morieri G."/>
            <person name="Champion C."/>
            <person name="Hetherington A.J."/>
            <person name="Kelly S."/>
            <person name="Saint-Marcoux D."/>
            <person name="Proust H."/>
            <person name="Prescott H."/>
            <person name="Dolan L."/>
        </authorList>
    </citation>
    <scope>NUCLEOTIDE SEQUENCE [LARGE SCALE GENOMIC DNA]</scope>
    <source>
        <tissue evidence="2">Whole gametophyte</tissue>
    </source>
</reference>
<accession>A0A176VDW5</accession>
<dbReference type="EMBL" id="LVLJ01004128">
    <property type="protein sequence ID" value="OAE18185.1"/>
    <property type="molecule type" value="Genomic_DNA"/>
</dbReference>
<organism evidence="2 3">
    <name type="scientific">Marchantia polymorpha subsp. ruderalis</name>
    <dbReference type="NCBI Taxonomy" id="1480154"/>
    <lineage>
        <taxon>Eukaryota</taxon>
        <taxon>Viridiplantae</taxon>
        <taxon>Streptophyta</taxon>
        <taxon>Embryophyta</taxon>
        <taxon>Marchantiophyta</taxon>
        <taxon>Marchantiopsida</taxon>
        <taxon>Marchantiidae</taxon>
        <taxon>Marchantiales</taxon>
        <taxon>Marchantiaceae</taxon>
        <taxon>Marchantia</taxon>
    </lineage>
</organism>
<gene>
    <name evidence="2" type="ORF">AXG93_406s1530</name>
</gene>
<evidence type="ECO:0000313" key="2">
    <source>
        <dbReference type="EMBL" id="OAE18185.1"/>
    </source>
</evidence>
<proteinExistence type="predicted"/>